<dbReference type="STRING" id="266265.Bxe_B0311"/>
<dbReference type="Proteomes" id="UP000001817">
    <property type="component" value="Chromosome 2"/>
</dbReference>
<feature type="region of interest" description="Disordered" evidence="1">
    <location>
        <begin position="44"/>
        <end position="63"/>
    </location>
</feature>
<dbReference type="EMBL" id="CP000271">
    <property type="protein sequence ID" value="ABE35635.1"/>
    <property type="molecule type" value="Genomic_DNA"/>
</dbReference>
<organism evidence="2 3">
    <name type="scientific">Paraburkholderia xenovorans (strain LB400)</name>
    <dbReference type="NCBI Taxonomy" id="266265"/>
    <lineage>
        <taxon>Bacteria</taxon>
        <taxon>Pseudomonadati</taxon>
        <taxon>Pseudomonadota</taxon>
        <taxon>Betaproteobacteria</taxon>
        <taxon>Burkholderiales</taxon>
        <taxon>Burkholderiaceae</taxon>
        <taxon>Paraburkholderia</taxon>
    </lineage>
</organism>
<keyword evidence="3" id="KW-1185">Reference proteome</keyword>
<accession>Q13JV4</accession>
<feature type="compositionally biased region" description="Polar residues" evidence="1">
    <location>
        <begin position="52"/>
        <end position="63"/>
    </location>
</feature>
<dbReference type="KEGG" id="bxe:Bxe_B0311"/>
<gene>
    <name evidence="2" type="ORF">Bxe_B0311</name>
</gene>
<protein>
    <submittedName>
        <fullName evidence="2">Uncharacterized protein</fullName>
    </submittedName>
</protein>
<evidence type="ECO:0000313" key="2">
    <source>
        <dbReference type="EMBL" id="ABE35635.1"/>
    </source>
</evidence>
<name>Q13JV4_PARXL</name>
<evidence type="ECO:0000256" key="1">
    <source>
        <dbReference type="SAM" id="MobiDB-lite"/>
    </source>
</evidence>
<proteinExistence type="predicted"/>
<evidence type="ECO:0000313" key="3">
    <source>
        <dbReference type="Proteomes" id="UP000001817"/>
    </source>
</evidence>
<sequence length="83" mass="9135">MRKEGCRVRRLPRAPQCAARLKRTVCDVRCPASIPQGIVQTHAPPASKRCEMTSQPPMRQTSHASRVLHCNVIDLAGCATRTA</sequence>
<reference evidence="2 3" key="1">
    <citation type="journal article" date="2006" name="Proc. Natl. Acad. Sci. U.S.A.">
        <title>Burkholderia xenovorans LB400 harbors a multi-replicon, 9.73-Mbp genome shaped for versatility.</title>
        <authorList>
            <person name="Chain P.S."/>
            <person name="Denef V.J."/>
            <person name="Konstantinidis K.T."/>
            <person name="Vergez L.M."/>
            <person name="Agullo L."/>
            <person name="Reyes V.L."/>
            <person name="Hauser L."/>
            <person name="Cordova M."/>
            <person name="Gomez L."/>
            <person name="Gonzalez M."/>
            <person name="Land M."/>
            <person name="Lao V."/>
            <person name="Larimer F."/>
            <person name="LiPuma J.J."/>
            <person name="Mahenthiralingam E."/>
            <person name="Malfatti S.A."/>
            <person name="Marx C.J."/>
            <person name="Parnell J.J."/>
            <person name="Ramette A."/>
            <person name="Richardson P."/>
            <person name="Seeger M."/>
            <person name="Smith D."/>
            <person name="Spilker T."/>
            <person name="Sul W.J."/>
            <person name="Tsoi T.V."/>
            <person name="Ulrich L.E."/>
            <person name="Zhulin I.B."/>
            <person name="Tiedje J.M."/>
        </authorList>
    </citation>
    <scope>NUCLEOTIDE SEQUENCE [LARGE SCALE GENOMIC DNA]</scope>
    <source>
        <strain evidence="2 3">LB400</strain>
    </source>
</reference>
<dbReference type="AlphaFoldDB" id="Q13JV4"/>